<proteinExistence type="predicted"/>
<evidence type="ECO:0000313" key="2">
    <source>
        <dbReference type="Proteomes" id="UP001227230"/>
    </source>
</evidence>
<name>A0ABY9CTP8_VITVI</name>
<accession>A0ABY9CTP8</accession>
<gene>
    <name evidence="1" type="ORF">VitviT2T_017292</name>
</gene>
<keyword evidence="2" id="KW-1185">Reference proteome</keyword>
<sequence>MVLWIDELEVWVGLESRVEGELNLRGLHMEHSHLSGAKGILWMACFLESNQRNFKDKRCLMLGVIIVLLFHDWKRTAFPRMTSFPEESLKIDVGDMCTHGMEPSLFDFHIHYGVMRAISKSLRISQDEIIKVRMEVNMNQKFSNEINESKKKLRRYKQESYAYSKHAMKAVQQAKS</sequence>
<organism evidence="1 2">
    <name type="scientific">Vitis vinifera</name>
    <name type="common">Grape</name>
    <dbReference type="NCBI Taxonomy" id="29760"/>
    <lineage>
        <taxon>Eukaryota</taxon>
        <taxon>Viridiplantae</taxon>
        <taxon>Streptophyta</taxon>
        <taxon>Embryophyta</taxon>
        <taxon>Tracheophyta</taxon>
        <taxon>Spermatophyta</taxon>
        <taxon>Magnoliopsida</taxon>
        <taxon>eudicotyledons</taxon>
        <taxon>Gunneridae</taxon>
        <taxon>Pentapetalae</taxon>
        <taxon>rosids</taxon>
        <taxon>Vitales</taxon>
        <taxon>Vitaceae</taxon>
        <taxon>Viteae</taxon>
        <taxon>Vitis</taxon>
    </lineage>
</organism>
<dbReference type="EMBL" id="CP126658">
    <property type="protein sequence ID" value="WJZ98787.1"/>
    <property type="molecule type" value="Genomic_DNA"/>
</dbReference>
<protein>
    <submittedName>
        <fullName evidence="1">Uncharacterized protein</fullName>
    </submittedName>
</protein>
<reference evidence="1 2" key="1">
    <citation type="journal article" date="2023" name="Hortic Res">
        <title>The complete reference genome for grapevine (Vitis vinifera L.) genetics and breeding.</title>
        <authorList>
            <person name="Shi X."/>
            <person name="Cao S."/>
            <person name="Wang X."/>
            <person name="Huang S."/>
            <person name="Wang Y."/>
            <person name="Liu Z."/>
            <person name="Liu W."/>
            <person name="Leng X."/>
            <person name="Peng Y."/>
            <person name="Wang N."/>
            <person name="Wang Y."/>
            <person name="Ma Z."/>
            <person name="Xu X."/>
            <person name="Zhang F."/>
            <person name="Xue H."/>
            <person name="Zhong H."/>
            <person name="Wang Y."/>
            <person name="Zhang K."/>
            <person name="Velt A."/>
            <person name="Avia K."/>
            <person name="Holtgrawe D."/>
            <person name="Grimplet J."/>
            <person name="Matus J.T."/>
            <person name="Ware D."/>
            <person name="Wu X."/>
            <person name="Wang H."/>
            <person name="Liu C."/>
            <person name="Fang Y."/>
            <person name="Rustenholz C."/>
            <person name="Cheng Z."/>
            <person name="Xiao H."/>
            <person name="Zhou Y."/>
        </authorList>
    </citation>
    <scope>NUCLEOTIDE SEQUENCE [LARGE SCALE GENOMIC DNA]</scope>
    <source>
        <strain evidence="2">cv. Pinot noir / PN40024</strain>
        <tissue evidence="1">Leaf</tissue>
    </source>
</reference>
<dbReference type="Proteomes" id="UP001227230">
    <property type="component" value="Chromosome 11"/>
</dbReference>
<evidence type="ECO:0000313" key="1">
    <source>
        <dbReference type="EMBL" id="WJZ98787.1"/>
    </source>
</evidence>